<name>A0A1R1F2A9_9BACL</name>
<dbReference type="InterPro" id="IPR038501">
    <property type="entry name" value="Spore_GerAC_C_sf"/>
</dbReference>
<dbReference type="RefSeq" id="WP_076167596.1">
    <property type="nucleotide sequence ID" value="NZ_MRTP01000001.1"/>
</dbReference>
<dbReference type="EMBL" id="MRTP01000001">
    <property type="protein sequence ID" value="OMF58243.1"/>
    <property type="molecule type" value="Genomic_DNA"/>
</dbReference>
<dbReference type="Proteomes" id="UP000187172">
    <property type="component" value="Unassembled WGS sequence"/>
</dbReference>
<dbReference type="Pfam" id="PF05504">
    <property type="entry name" value="Spore_GerAC"/>
    <property type="match status" value="1"/>
</dbReference>
<keyword evidence="3" id="KW-1185">Reference proteome</keyword>
<gene>
    <name evidence="2" type="ORF">BK138_06770</name>
</gene>
<evidence type="ECO:0000313" key="3">
    <source>
        <dbReference type="Proteomes" id="UP000187172"/>
    </source>
</evidence>
<dbReference type="Gene3D" id="3.30.300.210">
    <property type="entry name" value="Nutrient germinant receptor protein C, domain 3"/>
    <property type="match status" value="1"/>
</dbReference>
<feature type="domain" description="Spore germination GerAC-like C-terminal" evidence="1">
    <location>
        <begin position="74"/>
        <end position="234"/>
    </location>
</feature>
<evidence type="ECO:0000313" key="2">
    <source>
        <dbReference type="EMBL" id="OMF58243.1"/>
    </source>
</evidence>
<protein>
    <recommendedName>
        <fullName evidence="1">Spore germination GerAC-like C-terminal domain-containing protein</fullName>
    </recommendedName>
</protein>
<organism evidence="2 3">
    <name type="scientific">Paenibacillus rhizosphaerae</name>
    <dbReference type="NCBI Taxonomy" id="297318"/>
    <lineage>
        <taxon>Bacteria</taxon>
        <taxon>Bacillati</taxon>
        <taxon>Bacillota</taxon>
        <taxon>Bacilli</taxon>
        <taxon>Bacillales</taxon>
        <taxon>Paenibacillaceae</taxon>
        <taxon>Paenibacillus</taxon>
    </lineage>
</organism>
<reference evidence="2 3" key="1">
    <citation type="submission" date="2016-11" db="EMBL/GenBank/DDBJ databases">
        <title>Paenibacillus species isolates.</title>
        <authorList>
            <person name="Beno S.M."/>
        </authorList>
    </citation>
    <scope>NUCLEOTIDE SEQUENCE [LARGE SCALE GENOMIC DNA]</scope>
    <source>
        <strain evidence="2 3">FSL R5-0378</strain>
    </source>
</reference>
<dbReference type="AlphaFoldDB" id="A0A1R1F2A9"/>
<dbReference type="InterPro" id="IPR046953">
    <property type="entry name" value="Spore_GerAC-like_C"/>
</dbReference>
<comment type="caution">
    <text evidence="2">The sequence shown here is derived from an EMBL/GenBank/DDBJ whole genome shotgun (WGS) entry which is preliminary data.</text>
</comment>
<evidence type="ECO:0000259" key="1">
    <source>
        <dbReference type="Pfam" id="PF05504"/>
    </source>
</evidence>
<accession>A0A1R1F2A9</accession>
<sequence length="240" mass="27647">MADTTLNQSPLMLEMFEPKETYKQRSAIMPIQLQKLVNSIREPATSVLLPVLSVTDRKWMANQKDKTPSMMELTGVYVINKGANEGWVAEEDMMGARLIRYSHMLRYPFSIPERYGLNNTLNLTGPHTKISLDPDTSERLNININLTVNATVLETRTEAGMSEYQMEQQAQSILKKDIMKEFNDAKDKNIDLFGIEEWLYRHHNDSWKRYVSRGPILPKINIKDVNVKVIIKHSNTYITG</sequence>
<proteinExistence type="predicted"/>
<dbReference type="STRING" id="297318.BK138_06770"/>